<dbReference type="Proteomes" id="UP000532247">
    <property type="component" value="Unassembled WGS sequence"/>
</dbReference>
<reference evidence="4 7" key="3">
    <citation type="submission" date="2020-04" db="EMBL/GenBank/DDBJ databases">
        <title>Whole-genome sequencing of Vibrio spp. from China reveals different genetic environments of blaCTX-M-14 among diverse lineages.</title>
        <authorList>
            <person name="Zheng Z."/>
            <person name="Ye L."/>
            <person name="Chen S."/>
        </authorList>
    </citation>
    <scope>NUCLEOTIDE SEQUENCE [LARGE SCALE GENOMIC DNA]</scope>
    <source>
        <strain evidence="4 7">Vb1636</strain>
    </source>
</reference>
<dbReference type="PANTHER" id="PTHR43428">
    <property type="entry name" value="ARSENATE REDUCTASE"/>
    <property type="match status" value="1"/>
</dbReference>
<dbReference type="PANTHER" id="PTHR43428:SF1">
    <property type="entry name" value="ARSENATE REDUCTASE"/>
    <property type="match status" value="1"/>
</dbReference>
<dbReference type="Pfam" id="PF01451">
    <property type="entry name" value="LMWPc"/>
    <property type="match status" value="1"/>
</dbReference>
<proteinExistence type="predicted"/>
<dbReference type="SMART" id="SM00226">
    <property type="entry name" value="LMWPc"/>
    <property type="match status" value="1"/>
</dbReference>
<gene>
    <name evidence="5" type="ORF">F0254_10515</name>
    <name evidence="3" type="ORF">GHY86_13440</name>
    <name evidence="4" type="ORF">HKB35_00125</name>
</gene>
<protein>
    <submittedName>
        <fullName evidence="5">Low molecular weight phosphatase family protein</fullName>
    </submittedName>
</protein>
<accession>A0A7Y4EZB3</accession>
<dbReference type="GO" id="GO:0046685">
    <property type="term" value="P:response to arsenic-containing substance"/>
    <property type="evidence" value="ECO:0007669"/>
    <property type="project" value="UniProtKB-KW"/>
</dbReference>
<dbReference type="EMBL" id="AAXMUW010000025">
    <property type="protein sequence ID" value="EGQ9136137.1"/>
    <property type="molecule type" value="Genomic_DNA"/>
</dbReference>
<dbReference type="InterPro" id="IPR036196">
    <property type="entry name" value="Ptyr_pPase_sf"/>
</dbReference>
<name>A0A7Y4EZB3_VIBAL</name>
<dbReference type="Gene3D" id="3.40.50.2300">
    <property type="match status" value="1"/>
</dbReference>
<evidence type="ECO:0000313" key="3">
    <source>
        <dbReference type="EMBL" id="EGQ9136137.1"/>
    </source>
</evidence>
<dbReference type="RefSeq" id="WP_017636163.1">
    <property type="nucleotide sequence ID" value="NZ_CAJDZC010000002.1"/>
</dbReference>
<dbReference type="GeneID" id="75168734"/>
<comment type="caution">
    <text evidence="5">The sequence shown here is derived from an EMBL/GenBank/DDBJ whole genome shotgun (WGS) entry which is preliminary data.</text>
</comment>
<evidence type="ECO:0000313" key="7">
    <source>
        <dbReference type="Proteomes" id="UP000565155"/>
    </source>
</evidence>
<feature type="domain" description="Phosphotyrosine protein phosphatase I" evidence="2">
    <location>
        <begin position="3"/>
        <end position="130"/>
    </location>
</feature>
<dbReference type="InterPro" id="IPR023485">
    <property type="entry name" value="Ptyr_pPase"/>
</dbReference>
<dbReference type="Proteomes" id="UP000714625">
    <property type="component" value="Unassembled WGS sequence"/>
</dbReference>
<evidence type="ECO:0000256" key="1">
    <source>
        <dbReference type="ARBA" id="ARBA00022849"/>
    </source>
</evidence>
<reference evidence="5 6" key="1">
    <citation type="submission" date="2019-09" db="EMBL/GenBank/DDBJ databases">
        <title>Draft genome sequencing and comparative genomics of hatchery-associated Vibrios.</title>
        <authorList>
            <person name="Kehlet-Delgado H."/>
            <person name="Mueller R.S."/>
        </authorList>
    </citation>
    <scope>NUCLEOTIDE SEQUENCE [LARGE SCALE GENOMIC DNA]</scope>
    <source>
        <strain evidence="5 6">081416A</strain>
    </source>
</reference>
<dbReference type="EMBL" id="JABCMA010000001">
    <property type="protein sequence ID" value="NMR72022.1"/>
    <property type="molecule type" value="Genomic_DNA"/>
</dbReference>
<dbReference type="EMBL" id="VTYF01000004">
    <property type="protein sequence ID" value="NOI09298.1"/>
    <property type="molecule type" value="Genomic_DNA"/>
</dbReference>
<organism evidence="5 6">
    <name type="scientific">Vibrio alginolyticus</name>
    <dbReference type="NCBI Taxonomy" id="663"/>
    <lineage>
        <taxon>Bacteria</taxon>
        <taxon>Pseudomonadati</taxon>
        <taxon>Pseudomonadota</taxon>
        <taxon>Gammaproteobacteria</taxon>
        <taxon>Vibrionales</taxon>
        <taxon>Vibrionaceae</taxon>
        <taxon>Vibrio</taxon>
    </lineage>
</organism>
<evidence type="ECO:0000313" key="4">
    <source>
        <dbReference type="EMBL" id="NMR72022.1"/>
    </source>
</evidence>
<keyword evidence="1" id="KW-0059">Arsenical resistance</keyword>
<reference evidence="3" key="2">
    <citation type="submission" date="2019-11" db="EMBL/GenBank/DDBJ databases">
        <authorList>
            <consortium name="PulseNet: The National Subtyping Network for Foodborne Disease Surveillance"/>
            <person name="Tarr C.L."/>
            <person name="Trees E."/>
            <person name="Katz L.S."/>
            <person name="Carleton-Romer H.A."/>
            <person name="Stroika S."/>
            <person name="Kucerova Z."/>
            <person name="Roache K.F."/>
            <person name="Sabol A.L."/>
            <person name="Besser J."/>
            <person name="Gerner-Smidt P."/>
        </authorList>
    </citation>
    <scope>NUCLEOTIDE SEQUENCE</scope>
    <source>
        <strain evidence="3">PNUSAV001129</strain>
    </source>
</reference>
<evidence type="ECO:0000259" key="2">
    <source>
        <dbReference type="SMART" id="SM00226"/>
    </source>
</evidence>
<sequence length="157" mass="17808">MMYKVLFICKHNAGRSVLAESIATNILPADFSVTSGGSHPTGKVHPVVQKYLDDHQLPIPHIHTHSWEERTQFLPDIVIILCDSLHQETAPQWLAGGVRVNWQVDAFPTDGSDEDMYAHCEKVAQSLERRITKMSDMIIDGLGKDQIRDYLNELREM</sequence>
<evidence type="ECO:0000313" key="5">
    <source>
        <dbReference type="EMBL" id="NOI09298.1"/>
    </source>
</evidence>
<dbReference type="AlphaFoldDB" id="A0A7Y4EZB3"/>
<evidence type="ECO:0000313" key="6">
    <source>
        <dbReference type="Proteomes" id="UP000532247"/>
    </source>
</evidence>
<dbReference type="Proteomes" id="UP000565155">
    <property type="component" value="Unassembled WGS sequence"/>
</dbReference>
<dbReference type="SUPFAM" id="SSF52788">
    <property type="entry name" value="Phosphotyrosine protein phosphatases I"/>
    <property type="match status" value="1"/>
</dbReference>